<name>U2DPX7_9BACE</name>
<dbReference type="HOGENOM" id="CLU_3285195_0_0_10"/>
<evidence type="ECO:0000313" key="1">
    <source>
        <dbReference type="EMBL" id="ERI81741.1"/>
    </source>
</evidence>
<gene>
    <name evidence="1" type="ORF">HMPREF1981_02927</name>
</gene>
<reference evidence="1 2" key="1">
    <citation type="submission" date="2013-08" db="EMBL/GenBank/DDBJ databases">
        <authorList>
            <person name="Weinstock G."/>
            <person name="Sodergren E."/>
            <person name="Wylie T."/>
            <person name="Fulton L."/>
            <person name="Fulton R."/>
            <person name="Fronick C."/>
            <person name="O'Laughlin M."/>
            <person name="Godfrey J."/>
            <person name="Miner T."/>
            <person name="Herter B."/>
            <person name="Appelbaum E."/>
            <person name="Cordes M."/>
            <person name="Lek S."/>
            <person name="Wollam A."/>
            <person name="Pepin K.H."/>
            <person name="Palsikar V.B."/>
            <person name="Mitreva M."/>
            <person name="Wilson R.K."/>
        </authorList>
    </citation>
    <scope>NUCLEOTIDE SEQUENCE [LARGE SCALE GENOMIC DNA]</scope>
    <source>
        <strain evidence="1 2">F0041</strain>
    </source>
</reference>
<dbReference type="Proteomes" id="UP000016496">
    <property type="component" value="Unassembled WGS sequence"/>
</dbReference>
<dbReference type="EMBL" id="AWSV01000154">
    <property type="protein sequence ID" value="ERI81741.1"/>
    <property type="molecule type" value="Genomic_DNA"/>
</dbReference>
<evidence type="ECO:0000313" key="2">
    <source>
        <dbReference type="Proteomes" id="UP000016496"/>
    </source>
</evidence>
<proteinExistence type="predicted"/>
<dbReference type="AlphaFoldDB" id="U2DPX7"/>
<sequence length="40" mass="4529">MITSSGRRSYRYRQSDHTVIGKAMVTSSGNKEERKPFVPA</sequence>
<accession>U2DPX7</accession>
<organism evidence="1 2">
    <name type="scientific">Bacteroides pyogenes F0041</name>
    <dbReference type="NCBI Taxonomy" id="1321819"/>
    <lineage>
        <taxon>Bacteria</taxon>
        <taxon>Pseudomonadati</taxon>
        <taxon>Bacteroidota</taxon>
        <taxon>Bacteroidia</taxon>
        <taxon>Bacteroidales</taxon>
        <taxon>Bacteroidaceae</taxon>
        <taxon>Bacteroides</taxon>
    </lineage>
</organism>
<comment type="caution">
    <text evidence="1">The sequence shown here is derived from an EMBL/GenBank/DDBJ whole genome shotgun (WGS) entry which is preliminary data.</text>
</comment>
<dbReference type="PATRIC" id="fig|1321819.3.peg.2704"/>
<protein>
    <submittedName>
        <fullName evidence="1">Uncharacterized protein</fullName>
    </submittedName>
</protein>